<dbReference type="Gene3D" id="1.10.1240.10">
    <property type="entry name" value="Methionine synthase domain"/>
    <property type="match status" value="1"/>
</dbReference>
<evidence type="ECO:0000259" key="24">
    <source>
        <dbReference type="PROSITE" id="PS50970"/>
    </source>
</evidence>
<keyword evidence="14" id="KW-0677">Repeat</keyword>
<dbReference type="FunFam" id="3.20.20.20:FF:000007">
    <property type="entry name" value="Methionine synthase"/>
    <property type="match status" value="1"/>
</dbReference>
<dbReference type="PROSITE" id="PS50972">
    <property type="entry name" value="PTERIN_BINDING"/>
    <property type="match status" value="1"/>
</dbReference>
<keyword evidence="12 20" id="KW-0949">S-adenosyl-L-methionine</keyword>
<dbReference type="InterPro" id="IPR050554">
    <property type="entry name" value="Met_Synthase/Corrinoid"/>
</dbReference>
<dbReference type="InterPro" id="IPR000489">
    <property type="entry name" value="Pterin-binding_dom"/>
</dbReference>
<comment type="similarity">
    <text evidence="5">Belongs to the vitamin-B12 dependent methionine synthase family.</text>
</comment>
<keyword evidence="16 20" id="KW-0486">Methionine biosynthesis</keyword>
<feature type="binding site" evidence="21 23">
    <location>
        <position position="304"/>
    </location>
    <ligand>
        <name>Zn(2+)</name>
        <dbReference type="ChEBI" id="CHEBI:29105"/>
    </ligand>
</feature>
<dbReference type="SUPFAM" id="SSF56507">
    <property type="entry name" value="Methionine synthase activation domain-like"/>
    <property type="match status" value="1"/>
</dbReference>
<keyword evidence="15 20" id="KW-0862">Zinc</keyword>
<dbReference type="InterPro" id="IPR036589">
    <property type="entry name" value="HCY_dom_sf"/>
</dbReference>
<dbReference type="InterPro" id="IPR003759">
    <property type="entry name" value="Cbl-bd_cap"/>
</dbReference>
<evidence type="ECO:0000256" key="2">
    <source>
        <dbReference type="ARBA" id="ARBA00001947"/>
    </source>
</evidence>
<keyword evidence="8 20" id="KW-0489">Methyltransferase</keyword>
<dbReference type="PROSITE" id="PS51332">
    <property type="entry name" value="B12_BINDING"/>
    <property type="match status" value="1"/>
</dbReference>
<comment type="cofactor">
    <cofactor evidence="3 20 21">
        <name>methylcob(III)alamin</name>
        <dbReference type="ChEBI" id="CHEBI:28115"/>
    </cofactor>
</comment>
<evidence type="ECO:0000256" key="16">
    <source>
        <dbReference type="ARBA" id="ARBA00023167"/>
    </source>
</evidence>
<keyword evidence="10 20" id="KW-0846">Cobalamin</keyword>
<feature type="binding site" evidence="22">
    <location>
        <position position="796"/>
    </location>
    <ligand>
        <name>methylcob(III)alamin</name>
        <dbReference type="ChEBI" id="CHEBI:28115"/>
    </ligand>
</feature>
<keyword evidence="11 20" id="KW-0808">Transferase</keyword>
<dbReference type="SUPFAM" id="SSF51717">
    <property type="entry name" value="Dihydropteroate synthetase-like"/>
    <property type="match status" value="1"/>
</dbReference>
<evidence type="ECO:0000256" key="18">
    <source>
        <dbReference type="ARBA" id="ARBA00025552"/>
    </source>
</evidence>
<dbReference type="Pfam" id="PF00809">
    <property type="entry name" value="Pterin_bind"/>
    <property type="match status" value="1"/>
</dbReference>
<dbReference type="PROSITE" id="PS50970">
    <property type="entry name" value="HCY"/>
    <property type="match status" value="1"/>
</dbReference>
<feature type="domain" description="B12-binding" evidence="27">
    <location>
        <begin position="738"/>
        <end position="877"/>
    </location>
</feature>
<dbReference type="InterPro" id="IPR036724">
    <property type="entry name" value="Cobalamin-bd_sf"/>
</dbReference>
<evidence type="ECO:0000256" key="7">
    <source>
        <dbReference type="ARBA" id="ARBA00013998"/>
    </source>
</evidence>
<evidence type="ECO:0000256" key="8">
    <source>
        <dbReference type="ARBA" id="ARBA00022603"/>
    </source>
</evidence>
<dbReference type="Gene3D" id="3.40.50.280">
    <property type="entry name" value="Cobalamin-binding domain"/>
    <property type="match status" value="1"/>
</dbReference>
<evidence type="ECO:0000256" key="20">
    <source>
        <dbReference type="PIRNR" id="PIRNR000381"/>
    </source>
</evidence>
<keyword evidence="30" id="KW-1185">Reference proteome</keyword>
<dbReference type="GO" id="GO:0008270">
    <property type="term" value="F:zinc ion binding"/>
    <property type="evidence" value="ECO:0007669"/>
    <property type="project" value="UniProtKB-UniRule"/>
</dbReference>
<dbReference type="GO" id="GO:0008705">
    <property type="term" value="F:methionine synthase activity"/>
    <property type="evidence" value="ECO:0007669"/>
    <property type="project" value="UniProtKB-UniRule"/>
</dbReference>
<dbReference type="InterPro" id="IPR006158">
    <property type="entry name" value="Cobalamin-bd"/>
</dbReference>
<evidence type="ECO:0000256" key="21">
    <source>
        <dbReference type="PIRSR" id="PIRSR000381-1"/>
    </source>
</evidence>
<comment type="catalytic activity">
    <reaction evidence="1 20">
        <text>(6S)-5-methyl-5,6,7,8-tetrahydrofolate + L-homocysteine = (6S)-5,6,7,8-tetrahydrofolate + L-methionine</text>
        <dbReference type="Rhea" id="RHEA:11172"/>
        <dbReference type="ChEBI" id="CHEBI:18608"/>
        <dbReference type="ChEBI" id="CHEBI:57453"/>
        <dbReference type="ChEBI" id="CHEBI:57844"/>
        <dbReference type="ChEBI" id="CHEBI:58199"/>
        <dbReference type="EC" id="2.1.1.13"/>
    </reaction>
</comment>
<dbReference type="InterPro" id="IPR036594">
    <property type="entry name" value="Meth_synthase_dom"/>
</dbReference>
<dbReference type="Pfam" id="PF02965">
    <property type="entry name" value="Met_synt_B12"/>
    <property type="match status" value="1"/>
</dbReference>
<dbReference type="GO" id="GO:0050667">
    <property type="term" value="P:homocysteine metabolic process"/>
    <property type="evidence" value="ECO:0007669"/>
    <property type="project" value="TreeGrafter"/>
</dbReference>
<sequence length="1174" mass="129338">MEQAKKIFSNRAYLDALQQRVLLFDGAMGTNLDRQNLTADHFGGEATVGCNDYLVITYPQAVETVHRAFLEAGADVIETDTFRSNRLTLGEFGLGERVAEINHSAARLARKLADEYTTQGKPRFVAGSIGPSGKLISSEDPIMSDIDFDALVDVFREQAVGLIDGGVDLLLIETAQDILEVKAAILGIRAAYAETGQVLPIQAQITLDTTGRMLMGTDIAAALAILEGMDIDVIGLNCSTGPDYMREPIRFLTEHSNLPVSCIPNAGLPLNVDGQAVYPMEPEPFADLLLEFVNEFGVRVIGGCCGTREDHIALIDARLDRDRRWLPASAPLAQLASPVQAVNMVQEPAPFLIGEQLNTQGSRKFKQLIMDGEIDAIIEMARQQVESGAHGLDLCVALTERSDEAEQMRMLVKKLSNAVPVPLVIDSTEVEVIETALKANPGRCLINSTHLESGEENADQIFKLARKFNAAIIVLTIDEAGMAKSADRKLEIAQRIYNLAVDGHGLRPEDLVYDVLTFTLATGDPELRDSALETLEGIRRVKASLPGVLTVLGVSNISFGLSRPARAVLNSVMLYHAVAAGLDMAIVNPAHIKPYAEILPEQRQLAEDLIFNRHEEALSQLVTYFENVEDSGDDQERGKIDLDRLSPEERLHWRILHRHKTGVEADIHEILARDPHRLKAETAVAILNDTLLPAMKDVGDKFGSGELILPFVLQSAEVMKIAVSYLENFLERKQGISKGKLVLATVYGDVHDIGKNLVKTILVNNGYDVIDLGKQVPAETIISKAVEEKADAIGLSALLVSTSRQMPQIINELDRRGLEIPVLIGGAAINTRFGKRILLTESGHYYPAGVFYCKDAFEGLVTMDMLMNADKRSELLEKTRKAADFELGRALDSKSTPSHAHRSRTVPILKNLPSAPHWGPRVVKNMPLAMVAEHLSINELYRLSWGAKNAHGEAWEALKTEFDQRLIQMEKSALQEGWLTPQGVYGYWPCQSEGNALLIYDPQSVQTGEPEELTRFIFPRQEGTDGLCLADYFAPRDTGLIDVVALQVVTVGHGATQRYTELEAEGMYTEAYYRHGLAVQMAEAAADYLHAHIRRELNLEPERGKRYSWGYPAIPELKDHRKVFDLLPAESALGMGLTSAYQLVPEQSTAAIIVHHPDAKYFNVGLSRVEHLLK</sequence>
<dbReference type="PANTHER" id="PTHR45833:SF1">
    <property type="entry name" value="METHIONINE SYNTHASE"/>
    <property type="match status" value="1"/>
</dbReference>
<evidence type="ECO:0000256" key="10">
    <source>
        <dbReference type="ARBA" id="ARBA00022628"/>
    </source>
</evidence>
<dbReference type="PROSITE" id="PS51337">
    <property type="entry name" value="B12_BINDING_NTER"/>
    <property type="match status" value="1"/>
</dbReference>
<dbReference type="Gene3D" id="3.20.20.20">
    <property type="entry name" value="Dihydropteroate synthase-like"/>
    <property type="match status" value="1"/>
</dbReference>
<dbReference type="NCBIfam" id="TIGR02082">
    <property type="entry name" value="metH"/>
    <property type="match status" value="1"/>
</dbReference>
<proteinExistence type="inferred from homology"/>
<dbReference type="Pfam" id="PF02310">
    <property type="entry name" value="B12-binding"/>
    <property type="match status" value="1"/>
</dbReference>
<evidence type="ECO:0000259" key="27">
    <source>
        <dbReference type="PROSITE" id="PS51332"/>
    </source>
</evidence>
<feature type="binding site" evidence="21 23">
    <location>
        <position position="238"/>
    </location>
    <ligand>
        <name>Zn(2+)</name>
        <dbReference type="ChEBI" id="CHEBI:29105"/>
    </ligand>
</feature>
<evidence type="ECO:0000256" key="6">
    <source>
        <dbReference type="ARBA" id="ARBA00012032"/>
    </source>
</evidence>
<evidence type="ECO:0000256" key="11">
    <source>
        <dbReference type="ARBA" id="ARBA00022679"/>
    </source>
</evidence>
<dbReference type="OrthoDB" id="9803687at2"/>
<dbReference type="Pfam" id="PF02607">
    <property type="entry name" value="B12-binding_2"/>
    <property type="match status" value="1"/>
</dbReference>
<dbReference type="GO" id="GO:0005829">
    <property type="term" value="C:cytosol"/>
    <property type="evidence" value="ECO:0007669"/>
    <property type="project" value="TreeGrafter"/>
</dbReference>
<evidence type="ECO:0000313" key="29">
    <source>
        <dbReference type="EMBL" id="SMX54851.1"/>
    </source>
</evidence>
<dbReference type="SMART" id="SM01018">
    <property type="entry name" value="B12-binding_2"/>
    <property type="match status" value="1"/>
</dbReference>
<dbReference type="PIRSF" id="PIRSF000381">
    <property type="entry name" value="MetH"/>
    <property type="match status" value="1"/>
</dbReference>
<evidence type="ECO:0000259" key="28">
    <source>
        <dbReference type="PROSITE" id="PS51337"/>
    </source>
</evidence>
<evidence type="ECO:0000256" key="5">
    <source>
        <dbReference type="ARBA" id="ARBA00010398"/>
    </source>
</evidence>
<evidence type="ECO:0000256" key="3">
    <source>
        <dbReference type="ARBA" id="ARBA00001956"/>
    </source>
</evidence>
<dbReference type="KEGG" id="abat:CFX1CAM_1786"/>
<comment type="domain">
    <text evidence="20">Modular enzyme with four functionally distinct domains. The isolated Hcy-binding domain catalyzes methyl transfer from free methylcobalamin to homocysteine. The Hcy-binding domain in association with the pterin-binding domain catalyzes the methylation of cob(I)alamin by methyltetrahydrofolate and the methylation of homocysteine. The B12-binding domain binds the cofactor. The AdoMet activation domain binds S-adenosyl-L-methionine. Under aerobic conditions cob(I)alamin can be converted to inactive cob(II)alamin. Reductive methylation by S-adenosyl-L-methionine and flavodoxin regenerates methylcobalamin.</text>
</comment>
<dbReference type="PANTHER" id="PTHR45833">
    <property type="entry name" value="METHIONINE SYNTHASE"/>
    <property type="match status" value="1"/>
</dbReference>
<dbReference type="SUPFAM" id="SSF47644">
    <property type="entry name" value="Methionine synthase domain"/>
    <property type="match status" value="1"/>
</dbReference>
<dbReference type="GO" id="GO:0032259">
    <property type="term" value="P:methylation"/>
    <property type="evidence" value="ECO:0007669"/>
    <property type="project" value="UniProtKB-KW"/>
</dbReference>
<keyword evidence="13 20" id="KW-0479">Metal-binding</keyword>
<feature type="binding site" description="axial binding residue" evidence="21">
    <location>
        <position position="751"/>
    </location>
    <ligand>
        <name>methylcob(III)alamin</name>
        <dbReference type="ChEBI" id="CHEBI:28115"/>
    </ligand>
    <ligandPart>
        <name>Co</name>
        <dbReference type="ChEBI" id="CHEBI:27638"/>
    </ligandPart>
</feature>
<feature type="binding site" evidence="22">
    <location>
        <position position="856"/>
    </location>
    <ligand>
        <name>methylcob(III)alamin</name>
        <dbReference type="ChEBI" id="CHEBI:28115"/>
    </ligand>
</feature>
<evidence type="ECO:0000256" key="22">
    <source>
        <dbReference type="PIRSR" id="PIRSR000381-2"/>
    </source>
</evidence>
<dbReference type="GO" id="GO:0031419">
    <property type="term" value="F:cobalamin binding"/>
    <property type="evidence" value="ECO:0007669"/>
    <property type="project" value="UniProtKB-UniRule"/>
</dbReference>
<evidence type="ECO:0000256" key="12">
    <source>
        <dbReference type="ARBA" id="ARBA00022691"/>
    </source>
</evidence>
<dbReference type="Proteomes" id="UP000195514">
    <property type="component" value="Chromosome I"/>
</dbReference>
<keyword evidence="17 20" id="KW-0170">Cobalt</keyword>
<dbReference type="InterPro" id="IPR037010">
    <property type="entry name" value="VitB12-dep_Met_synth_activ_sf"/>
</dbReference>
<feature type="binding site" evidence="22">
    <location>
        <begin position="1161"/>
        <end position="1162"/>
    </location>
    <ligand>
        <name>S-adenosyl-L-methionine</name>
        <dbReference type="ChEBI" id="CHEBI:59789"/>
    </ligand>
</feature>
<dbReference type="Pfam" id="PF02574">
    <property type="entry name" value="S-methyl_trans"/>
    <property type="match status" value="1"/>
</dbReference>
<keyword evidence="9 20" id="KW-0028">Amino-acid biosynthesis</keyword>
<evidence type="ECO:0000256" key="19">
    <source>
        <dbReference type="NCBIfam" id="TIGR02082"/>
    </source>
</evidence>
<feature type="binding site" evidence="21 23">
    <location>
        <position position="305"/>
    </location>
    <ligand>
        <name>Zn(2+)</name>
        <dbReference type="ChEBI" id="CHEBI:29105"/>
    </ligand>
</feature>
<evidence type="ECO:0000256" key="23">
    <source>
        <dbReference type="PROSITE-ProRule" id="PRU00333"/>
    </source>
</evidence>
<evidence type="ECO:0000256" key="17">
    <source>
        <dbReference type="ARBA" id="ARBA00023285"/>
    </source>
</evidence>
<dbReference type="InterPro" id="IPR011005">
    <property type="entry name" value="Dihydropteroate_synth-like_sf"/>
</dbReference>
<evidence type="ECO:0000256" key="4">
    <source>
        <dbReference type="ARBA" id="ARBA00005178"/>
    </source>
</evidence>
<evidence type="ECO:0000256" key="1">
    <source>
        <dbReference type="ARBA" id="ARBA00001700"/>
    </source>
</evidence>
<evidence type="ECO:0000313" key="30">
    <source>
        <dbReference type="Proteomes" id="UP000195514"/>
    </source>
</evidence>
<evidence type="ECO:0000256" key="15">
    <source>
        <dbReference type="ARBA" id="ARBA00022833"/>
    </source>
</evidence>
<evidence type="ECO:0000256" key="14">
    <source>
        <dbReference type="ARBA" id="ARBA00022737"/>
    </source>
</evidence>
<feature type="binding site" evidence="22">
    <location>
        <begin position="748"/>
        <end position="752"/>
    </location>
    <ligand>
        <name>methylcob(III)alamin</name>
        <dbReference type="ChEBI" id="CHEBI:28115"/>
    </ligand>
</feature>
<dbReference type="SUPFAM" id="SSF82282">
    <property type="entry name" value="Homocysteine S-methyltransferase"/>
    <property type="match status" value="1"/>
</dbReference>
<dbReference type="EC" id="2.1.1.13" evidence="6 19"/>
<dbReference type="InterPro" id="IPR004223">
    <property type="entry name" value="VitB12-dep_Met_synth_activ_dom"/>
</dbReference>
<comment type="cofactor">
    <cofactor evidence="2 20 23">
        <name>Zn(2+)</name>
        <dbReference type="ChEBI" id="CHEBI:29105"/>
    </cofactor>
</comment>
<dbReference type="GO" id="GO:0046653">
    <property type="term" value="P:tetrahydrofolate metabolic process"/>
    <property type="evidence" value="ECO:0007669"/>
    <property type="project" value="TreeGrafter"/>
</dbReference>
<feature type="domain" description="Hcy-binding" evidence="24">
    <location>
        <begin position="10"/>
        <end position="319"/>
    </location>
</feature>
<dbReference type="EMBL" id="LT859958">
    <property type="protein sequence ID" value="SMX54851.1"/>
    <property type="molecule type" value="Genomic_DNA"/>
</dbReference>
<feature type="binding site" evidence="22">
    <location>
        <position position="1106"/>
    </location>
    <ligand>
        <name>S-adenosyl-L-methionine</name>
        <dbReference type="ChEBI" id="CHEBI:59789"/>
    </ligand>
</feature>
<accession>A0A1Y6K586</accession>
<reference evidence="30" key="1">
    <citation type="submission" date="2017-05" db="EMBL/GenBank/DDBJ databases">
        <authorList>
            <person name="Kirkegaard R."/>
            <person name="Mcilroy J S."/>
        </authorList>
    </citation>
    <scope>NUCLEOTIDE SEQUENCE [LARGE SCALE GENOMIC DNA]</scope>
</reference>
<feature type="domain" description="AdoMet activation" evidence="26">
    <location>
        <begin position="889"/>
        <end position="1174"/>
    </location>
</feature>
<feature type="domain" description="B12-binding N-terminal" evidence="28">
    <location>
        <begin position="638"/>
        <end position="738"/>
    </location>
</feature>
<dbReference type="Gene3D" id="3.10.196.10">
    <property type="entry name" value="Vitamin B12-dependent methionine synthase, activation domain"/>
    <property type="match status" value="1"/>
</dbReference>
<dbReference type="FunFam" id="3.20.20.330:FF:000001">
    <property type="entry name" value="Methionine synthase"/>
    <property type="match status" value="1"/>
</dbReference>
<name>A0A1Y6K586_9CHLR</name>
<dbReference type="PROSITE" id="PS50974">
    <property type="entry name" value="ADOMET_ACTIVATION"/>
    <property type="match status" value="1"/>
</dbReference>
<dbReference type="UniPathway" id="UPA00051">
    <property type="reaction ID" value="UER00081"/>
</dbReference>
<dbReference type="InterPro" id="IPR003726">
    <property type="entry name" value="HCY_dom"/>
</dbReference>
<dbReference type="Gene3D" id="3.20.20.330">
    <property type="entry name" value="Homocysteine-binding-like domain"/>
    <property type="match status" value="1"/>
</dbReference>
<dbReference type="AlphaFoldDB" id="A0A1Y6K586"/>
<evidence type="ECO:0000256" key="13">
    <source>
        <dbReference type="ARBA" id="ARBA00022723"/>
    </source>
</evidence>
<organism evidence="29 30">
    <name type="scientific">Candidatus Brevifilum fermentans</name>
    <dbReference type="NCBI Taxonomy" id="1986204"/>
    <lineage>
        <taxon>Bacteria</taxon>
        <taxon>Bacillati</taxon>
        <taxon>Chloroflexota</taxon>
        <taxon>Anaerolineae</taxon>
        <taxon>Anaerolineales</taxon>
        <taxon>Anaerolineaceae</taxon>
        <taxon>Candidatus Brevifilum</taxon>
    </lineage>
</organism>
<evidence type="ECO:0000259" key="26">
    <source>
        <dbReference type="PROSITE" id="PS50974"/>
    </source>
</evidence>
<dbReference type="InterPro" id="IPR011822">
    <property type="entry name" value="MetH"/>
</dbReference>
<evidence type="ECO:0000259" key="25">
    <source>
        <dbReference type="PROSITE" id="PS50972"/>
    </source>
</evidence>
<feature type="domain" description="Pterin-binding" evidence="25">
    <location>
        <begin position="350"/>
        <end position="607"/>
    </location>
</feature>
<dbReference type="SUPFAM" id="SSF52242">
    <property type="entry name" value="Cobalamin (vitamin B12)-binding domain"/>
    <property type="match status" value="1"/>
</dbReference>
<comment type="function">
    <text evidence="18 20">Catalyzes the transfer of a methyl group from methyl-cobalamin to homocysteine, yielding enzyme-bound cob(I)alamin and methionine. Subsequently, remethylates the cofactor using methyltetrahydrofolate.</text>
</comment>
<protein>
    <recommendedName>
        <fullName evidence="7 19">Methionine synthase</fullName>
        <ecNumber evidence="6 19">2.1.1.13</ecNumber>
    </recommendedName>
    <alternativeName>
        <fullName evidence="20">5-methyltetrahydrofolate--homocysteine methyltransferase</fullName>
    </alternativeName>
</protein>
<evidence type="ECO:0000256" key="9">
    <source>
        <dbReference type="ARBA" id="ARBA00022605"/>
    </source>
</evidence>
<gene>
    <name evidence="29" type="primary">metH</name>
    <name evidence="29" type="ORF">CFX1CAM_1786</name>
</gene>
<dbReference type="RefSeq" id="WP_087862659.1">
    <property type="nucleotide sequence ID" value="NZ_LT859958.1"/>
</dbReference>
<comment type="pathway">
    <text evidence="4 20">Amino-acid biosynthesis; L-methionine biosynthesis via de novo pathway; L-methionine from L-homocysteine (MetH route): step 1/1.</text>
</comment>